<dbReference type="EMBL" id="CAXLJL010000811">
    <property type="protein sequence ID" value="CAL5140926.1"/>
    <property type="molecule type" value="Genomic_DNA"/>
</dbReference>
<protein>
    <recommendedName>
        <fullName evidence="4">Cystatin domain-containing protein</fullName>
    </recommendedName>
</protein>
<feature type="signal peptide" evidence="1">
    <location>
        <begin position="1"/>
        <end position="19"/>
    </location>
</feature>
<dbReference type="SUPFAM" id="SSF54403">
    <property type="entry name" value="Cystatin/monellin"/>
    <property type="match status" value="1"/>
</dbReference>
<feature type="chain" id="PRO_5043819631" description="Cystatin domain-containing protein" evidence="1">
    <location>
        <begin position="20"/>
        <end position="109"/>
    </location>
</feature>
<evidence type="ECO:0000313" key="3">
    <source>
        <dbReference type="Proteomes" id="UP001497525"/>
    </source>
</evidence>
<organism evidence="2 3">
    <name type="scientific">Calicophoron daubneyi</name>
    <name type="common">Rumen fluke</name>
    <name type="synonym">Paramphistomum daubneyi</name>
    <dbReference type="NCBI Taxonomy" id="300641"/>
    <lineage>
        <taxon>Eukaryota</taxon>
        <taxon>Metazoa</taxon>
        <taxon>Spiralia</taxon>
        <taxon>Lophotrochozoa</taxon>
        <taxon>Platyhelminthes</taxon>
        <taxon>Trematoda</taxon>
        <taxon>Digenea</taxon>
        <taxon>Plagiorchiida</taxon>
        <taxon>Pronocephalata</taxon>
        <taxon>Paramphistomoidea</taxon>
        <taxon>Paramphistomidae</taxon>
        <taxon>Calicophoron</taxon>
    </lineage>
</organism>
<evidence type="ECO:0008006" key="4">
    <source>
        <dbReference type="Google" id="ProtNLM"/>
    </source>
</evidence>
<name>A0AAV2TXT9_CALDB</name>
<sequence length="109" mass="12344">MLLTVRTLLMLLVVIISDASPDGGYSDPRPLSNEEEKKFQELIKTNVPNVTEFQFVHVRTQIVVGTNYCVLIRLPNKSCMDVFIFEPLPQDGQGIRVTKYKVVECSSKN</sequence>
<keyword evidence="1" id="KW-0732">Signal</keyword>
<reference evidence="2" key="1">
    <citation type="submission" date="2024-06" db="EMBL/GenBank/DDBJ databases">
        <authorList>
            <person name="Liu X."/>
            <person name="Lenzi L."/>
            <person name="Haldenby T S."/>
            <person name="Uol C."/>
        </authorList>
    </citation>
    <scope>NUCLEOTIDE SEQUENCE</scope>
</reference>
<dbReference type="InterPro" id="IPR046350">
    <property type="entry name" value="Cystatin_sf"/>
</dbReference>
<evidence type="ECO:0000313" key="2">
    <source>
        <dbReference type="EMBL" id="CAL5140926.1"/>
    </source>
</evidence>
<accession>A0AAV2TXT9</accession>
<gene>
    <name evidence="2" type="ORF">CDAUBV1_LOCUS16221</name>
</gene>
<evidence type="ECO:0000256" key="1">
    <source>
        <dbReference type="SAM" id="SignalP"/>
    </source>
</evidence>
<dbReference type="Gene3D" id="3.10.450.10">
    <property type="match status" value="1"/>
</dbReference>
<proteinExistence type="predicted"/>
<dbReference type="AlphaFoldDB" id="A0AAV2TXT9"/>
<comment type="caution">
    <text evidence="2">The sequence shown here is derived from an EMBL/GenBank/DDBJ whole genome shotgun (WGS) entry which is preliminary data.</text>
</comment>
<dbReference type="Proteomes" id="UP001497525">
    <property type="component" value="Unassembled WGS sequence"/>
</dbReference>